<dbReference type="Gene3D" id="3.30.420.40">
    <property type="match status" value="2"/>
</dbReference>
<name>A0ABY6G099_9MICO</name>
<dbReference type="InterPro" id="IPR000600">
    <property type="entry name" value="ROK"/>
</dbReference>
<reference evidence="2" key="1">
    <citation type="submission" date="2022-10" db="EMBL/GenBank/DDBJ databases">
        <title>Whole-Genome Sequencing of Brachybacterium huguangmaarense BRM-3, Isolated from Betula schmidtii.</title>
        <authorList>
            <person name="Haam D."/>
        </authorList>
    </citation>
    <scope>NUCLEOTIDE SEQUENCE</scope>
    <source>
        <strain evidence="2">BRM-3</strain>
    </source>
</reference>
<proteinExistence type="inferred from homology"/>
<evidence type="ECO:0000313" key="3">
    <source>
        <dbReference type="Proteomes" id="UP001164305"/>
    </source>
</evidence>
<sequence length="410" mass="42270">MDVLAEHRGSTADVLTFAWDAGVFRADHVMAALGLTRTTALRALDTLIELGLIRELSSSEPEQGGRLGRPARRFALRGDAGIVIGIDAGHRHLTAVVADLAGRILAREQVEVRNSGYVPGGAADDRVAEARRAAALDAIATGLETAGGSPHDVLAVAVGVPAPVDGEGASPSHSNQFWQLMNAGFRDALADSFPAVRVENDAALAALAEGTLGAARGCDHFVAMLSGRRLGSGVVLEGRLVRGAHGGVGELEGLSFVPGVAGTLGIGERAENWVREALEAGRIPAEHPWARLSGVGVTAEAVLATARLSDPVSRPLLEELGDLMGRICAVVAHFYDPEVIVVCGAVAGALGEVIELASAFVAQELELPPPEIVASELAGDAVSLGAVSAAREAAQEIALPLLSSRRRGDD</sequence>
<dbReference type="RefSeq" id="WP_263593821.1">
    <property type="nucleotide sequence ID" value="NZ_CP107020.1"/>
</dbReference>
<dbReference type="InterPro" id="IPR036388">
    <property type="entry name" value="WH-like_DNA-bd_sf"/>
</dbReference>
<evidence type="ECO:0000256" key="1">
    <source>
        <dbReference type="ARBA" id="ARBA00006479"/>
    </source>
</evidence>
<dbReference type="PANTHER" id="PTHR18964">
    <property type="entry name" value="ROK (REPRESSOR, ORF, KINASE) FAMILY"/>
    <property type="match status" value="1"/>
</dbReference>
<dbReference type="PANTHER" id="PTHR18964:SF149">
    <property type="entry name" value="BIFUNCTIONAL UDP-N-ACETYLGLUCOSAMINE 2-EPIMERASE_N-ACETYLMANNOSAMINE KINASE"/>
    <property type="match status" value="1"/>
</dbReference>
<dbReference type="Pfam" id="PF00480">
    <property type="entry name" value="ROK"/>
    <property type="match status" value="1"/>
</dbReference>
<dbReference type="CDD" id="cd23763">
    <property type="entry name" value="ASKHA_ATPase_ROK"/>
    <property type="match status" value="1"/>
</dbReference>
<evidence type="ECO:0000313" key="2">
    <source>
        <dbReference type="EMBL" id="UYG16608.1"/>
    </source>
</evidence>
<organism evidence="2 3">
    <name type="scientific">Brachybacterium huguangmaarense</name>
    <dbReference type="NCBI Taxonomy" id="1652028"/>
    <lineage>
        <taxon>Bacteria</taxon>
        <taxon>Bacillati</taxon>
        <taxon>Actinomycetota</taxon>
        <taxon>Actinomycetes</taxon>
        <taxon>Micrococcales</taxon>
        <taxon>Dermabacteraceae</taxon>
        <taxon>Brachybacterium</taxon>
    </lineage>
</organism>
<dbReference type="EMBL" id="CP107020">
    <property type="protein sequence ID" value="UYG16608.1"/>
    <property type="molecule type" value="Genomic_DNA"/>
</dbReference>
<comment type="similarity">
    <text evidence="1">Belongs to the ROK (NagC/XylR) family.</text>
</comment>
<dbReference type="Proteomes" id="UP001164305">
    <property type="component" value="Chromosome"/>
</dbReference>
<dbReference type="SUPFAM" id="SSF53067">
    <property type="entry name" value="Actin-like ATPase domain"/>
    <property type="match status" value="1"/>
</dbReference>
<keyword evidence="3" id="KW-1185">Reference proteome</keyword>
<dbReference type="Gene3D" id="1.10.10.10">
    <property type="entry name" value="Winged helix-like DNA-binding domain superfamily/Winged helix DNA-binding domain"/>
    <property type="match status" value="1"/>
</dbReference>
<accession>A0ABY6G099</accession>
<gene>
    <name evidence="2" type="ORF">BRM3_13555</name>
</gene>
<protein>
    <submittedName>
        <fullName evidence="2">ROK family protein</fullName>
    </submittedName>
</protein>
<dbReference type="InterPro" id="IPR043129">
    <property type="entry name" value="ATPase_NBD"/>
</dbReference>